<evidence type="ECO:0000256" key="3">
    <source>
        <dbReference type="ARBA" id="ARBA00022475"/>
    </source>
</evidence>
<dbReference type="Pfam" id="PF00528">
    <property type="entry name" value="BPD_transp_1"/>
    <property type="match status" value="1"/>
</dbReference>
<dbReference type="GO" id="GO:0055085">
    <property type="term" value="P:transmembrane transport"/>
    <property type="evidence" value="ECO:0007669"/>
    <property type="project" value="InterPro"/>
</dbReference>
<dbReference type="RefSeq" id="WP_085878312.1">
    <property type="nucleotide sequence ID" value="NZ_FWFZ01000005.1"/>
</dbReference>
<dbReference type="Pfam" id="PF19300">
    <property type="entry name" value="BPD_transp_1_N"/>
    <property type="match status" value="1"/>
</dbReference>
<dbReference type="NCBIfam" id="NF007008">
    <property type="entry name" value="PRK09471.1"/>
    <property type="match status" value="1"/>
</dbReference>
<dbReference type="OrthoDB" id="9807402at2"/>
<dbReference type="CDD" id="cd06261">
    <property type="entry name" value="TM_PBP2"/>
    <property type="match status" value="1"/>
</dbReference>
<feature type="transmembrane region" description="Helical" evidence="7">
    <location>
        <begin position="101"/>
        <end position="122"/>
    </location>
</feature>
<evidence type="ECO:0000256" key="7">
    <source>
        <dbReference type="RuleBase" id="RU363032"/>
    </source>
</evidence>
<reference evidence="9 10" key="1">
    <citation type="submission" date="2017-03" db="EMBL/GenBank/DDBJ databases">
        <authorList>
            <person name="Afonso C.L."/>
            <person name="Miller P.J."/>
            <person name="Scott M.A."/>
            <person name="Spackman E."/>
            <person name="Goraichik I."/>
            <person name="Dimitrov K.M."/>
            <person name="Suarez D.L."/>
            <person name="Swayne D.E."/>
        </authorList>
    </citation>
    <scope>NUCLEOTIDE SEQUENCE [LARGE SCALE GENOMIC DNA]</scope>
    <source>
        <strain evidence="9 10">CECT 7023</strain>
    </source>
</reference>
<evidence type="ECO:0000313" key="9">
    <source>
        <dbReference type="EMBL" id="SLN37794.1"/>
    </source>
</evidence>
<keyword evidence="4 7" id="KW-0812">Transmembrane</keyword>
<keyword evidence="10" id="KW-1185">Reference proteome</keyword>
<evidence type="ECO:0000313" key="10">
    <source>
        <dbReference type="Proteomes" id="UP000193900"/>
    </source>
</evidence>
<evidence type="ECO:0000259" key="8">
    <source>
        <dbReference type="PROSITE" id="PS50928"/>
    </source>
</evidence>
<dbReference type="GO" id="GO:0005886">
    <property type="term" value="C:plasma membrane"/>
    <property type="evidence" value="ECO:0007669"/>
    <property type="project" value="UniProtKB-SubCell"/>
</dbReference>
<sequence>MYVYIIKRLAVAIPTILILVVFSFVLMYWAPGGPFNSERPLPAQVMANIEAKYGLDQPVWKQMIDYVWGVVTRFDFGPSFQYTDRTVNDVIAQGFPVTLTYGFWSAIAAVLVGVTLGIAAALKHNSWLDYIAVGITIGAQALPNFVMAPILVLIFTLWLGWLPGGGWNGGQWQYVIMPVIALSTSYMASIARITRSSMLEVMNSNFIRTARAKGLPMRRVVLRHALKPTLLPVISYLGPAVVGMITGSVVVDIAFSTGGIGQFFVNSAFNRDYSVIMGITILVGMLTITFNLLVDILYAWIDPKIRY</sequence>
<evidence type="ECO:0000256" key="4">
    <source>
        <dbReference type="ARBA" id="ARBA00022692"/>
    </source>
</evidence>
<name>A0A1Y5SF97_9RHOB</name>
<feature type="transmembrane region" description="Helical" evidence="7">
    <location>
        <begin position="275"/>
        <end position="301"/>
    </location>
</feature>
<feature type="domain" description="ABC transmembrane type-1" evidence="8">
    <location>
        <begin position="95"/>
        <end position="294"/>
    </location>
</feature>
<dbReference type="EMBL" id="FWFZ01000005">
    <property type="protein sequence ID" value="SLN37794.1"/>
    <property type="molecule type" value="Genomic_DNA"/>
</dbReference>
<organism evidence="9 10">
    <name type="scientific">Roseisalinus antarcticus</name>
    <dbReference type="NCBI Taxonomy" id="254357"/>
    <lineage>
        <taxon>Bacteria</taxon>
        <taxon>Pseudomonadati</taxon>
        <taxon>Pseudomonadota</taxon>
        <taxon>Alphaproteobacteria</taxon>
        <taxon>Rhodobacterales</taxon>
        <taxon>Roseobacteraceae</taxon>
        <taxon>Roseisalinus</taxon>
    </lineage>
</organism>
<dbReference type="InterPro" id="IPR035906">
    <property type="entry name" value="MetI-like_sf"/>
</dbReference>
<comment type="similarity">
    <text evidence="7">Belongs to the binding-protein-dependent transport system permease family.</text>
</comment>
<dbReference type="Gene3D" id="1.10.3720.10">
    <property type="entry name" value="MetI-like"/>
    <property type="match status" value="1"/>
</dbReference>
<dbReference type="InterPro" id="IPR000515">
    <property type="entry name" value="MetI-like"/>
</dbReference>
<dbReference type="PANTHER" id="PTHR30465">
    <property type="entry name" value="INNER MEMBRANE ABC TRANSPORTER"/>
    <property type="match status" value="1"/>
</dbReference>
<gene>
    <name evidence="9" type="primary">oppB_1</name>
    <name evidence="9" type="ORF">ROA7023_01430</name>
</gene>
<feature type="transmembrane region" description="Helical" evidence="7">
    <location>
        <begin position="9"/>
        <end position="30"/>
    </location>
</feature>
<evidence type="ECO:0000256" key="1">
    <source>
        <dbReference type="ARBA" id="ARBA00004651"/>
    </source>
</evidence>
<accession>A0A1Y5SF97</accession>
<dbReference type="SUPFAM" id="SSF161098">
    <property type="entry name" value="MetI-like"/>
    <property type="match status" value="1"/>
</dbReference>
<proteinExistence type="inferred from homology"/>
<keyword evidence="3" id="KW-1003">Cell membrane</keyword>
<keyword evidence="6 7" id="KW-0472">Membrane</keyword>
<dbReference type="InterPro" id="IPR045621">
    <property type="entry name" value="BPD_transp_1_N"/>
</dbReference>
<comment type="subcellular location">
    <subcellularLocation>
        <location evidence="1 7">Cell membrane</location>
        <topology evidence="1 7">Multi-pass membrane protein</topology>
    </subcellularLocation>
</comment>
<feature type="transmembrane region" description="Helical" evidence="7">
    <location>
        <begin position="233"/>
        <end position="255"/>
    </location>
</feature>
<dbReference type="PROSITE" id="PS50928">
    <property type="entry name" value="ABC_TM1"/>
    <property type="match status" value="1"/>
</dbReference>
<protein>
    <submittedName>
        <fullName evidence="9">Oligopeptide transport system permease protein OppB</fullName>
    </submittedName>
</protein>
<dbReference type="Proteomes" id="UP000193900">
    <property type="component" value="Unassembled WGS sequence"/>
</dbReference>
<keyword evidence="5 7" id="KW-1133">Transmembrane helix</keyword>
<feature type="transmembrane region" description="Helical" evidence="7">
    <location>
        <begin position="174"/>
        <end position="193"/>
    </location>
</feature>
<dbReference type="PANTHER" id="PTHR30465:SF74">
    <property type="entry name" value="OLIGOPEPTIDE TRANSPORT SYSTEM PERMEASE PROTEIN OPPB"/>
    <property type="match status" value="1"/>
</dbReference>
<evidence type="ECO:0000256" key="5">
    <source>
        <dbReference type="ARBA" id="ARBA00022989"/>
    </source>
</evidence>
<evidence type="ECO:0000256" key="6">
    <source>
        <dbReference type="ARBA" id="ARBA00023136"/>
    </source>
</evidence>
<evidence type="ECO:0000256" key="2">
    <source>
        <dbReference type="ARBA" id="ARBA00022448"/>
    </source>
</evidence>
<feature type="transmembrane region" description="Helical" evidence="7">
    <location>
        <begin position="142"/>
        <end position="162"/>
    </location>
</feature>
<keyword evidence="2 7" id="KW-0813">Transport</keyword>
<dbReference type="AlphaFoldDB" id="A0A1Y5SF97"/>